<dbReference type="InterPro" id="IPR050369">
    <property type="entry name" value="RBOH/FRE"/>
</dbReference>
<feature type="domain" description="EF-hand" evidence="12">
    <location>
        <begin position="59"/>
        <end position="94"/>
    </location>
</feature>
<dbReference type="CTD" id="5740310"/>
<dbReference type="InterPro" id="IPR013121">
    <property type="entry name" value="Fe_red_NAD-bd_6"/>
</dbReference>
<evidence type="ECO:0000259" key="12">
    <source>
        <dbReference type="PROSITE" id="PS50222"/>
    </source>
</evidence>
<dbReference type="PROSITE" id="PS50222">
    <property type="entry name" value="EF_HAND_2"/>
    <property type="match status" value="3"/>
</dbReference>
<dbReference type="GO" id="GO:0043020">
    <property type="term" value="C:NADPH oxidase complex"/>
    <property type="evidence" value="ECO:0007669"/>
    <property type="project" value="TreeGrafter"/>
</dbReference>
<dbReference type="FunFam" id="1.10.238.10:FF:000258">
    <property type="entry name" value="NADPH oxidase, isoform B"/>
    <property type="match status" value="1"/>
</dbReference>
<dbReference type="Pfam" id="PF01794">
    <property type="entry name" value="Ferric_reduct"/>
    <property type="match status" value="1"/>
</dbReference>
<dbReference type="Pfam" id="PF08030">
    <property type="entry name" value="NAD_binding_6"/>
    <property type="match status" value="1"/>
</dbReference>
<feature type="transmembrane region" description="Helical" evidence="11">
    <location>
        <begin position="359"/>
        <end position="377"/>
    </location>
</feature>
<evidence type="ECO:0000256" key="1">
    <source>
        <dbReference type="ARBA" id="ARBA00004141"/>
    </source>
</evidence>
<feature type="domain" description="FAD-binding FR-type" evidence="13">
    <location>
        <begin position="553"/>
        <end position="682"/>
    </location>
</feature>
<dbReference type="CDD" id="cd00051">
    <property type="entry name" value="EFh"/>
    <property type="match status" value="2"/>
</dbReference>
<feature type="compositionally biased region" description="Low complexity" evidence="10">
    <location>
        <begin position="713"/>
        <end position="726"/>
    </location>
</feature>
<evidence type="ECO:0000259" key="13">
    <source>
        <dbReference type="PROSITE" id="PS51384"/>
    </source>
</evidence>
<dbReference type="FunFam" id="2.40.30.10:FF:000056">
    <property type="entry name" value="NADPH oxidase 5"/>
    <property type="match status" value="1"/>
</dbReference>
<protein>
    <submittedName>
        <fullName evidence="15">NADPH oxidase 5</fullName>
    </submittedName>
</protein>
<keyword evidence="3 11" id="KW-0812">Transmembrane</keyword>
<sequence>MAGAVKNEAASGSCQRMSAMERECLVERRRTAKLVECSEMLRRDGTQRYSKETFKTLFHNEVFLEKLFTLFDQNREGWLKQDEWIEFLKGRLITEKQNDFVDQIESVAYVLCGEESVNFTTFRQIFHAKGIIEKLLKLIDIECTGYATPEQIMEFISSITNPRARIGFDERNLEWLEKIFKQTVGNEKEIRREEFKKIVTSKNPFFTERVFQIFDKDNSGTISLQEFLDAMHQFAGKSPDDKIRFLFKVYDIDGDGLIQLRELEHVLRACMEENGMRCSDEQIEELTTALFEDADQGNRGAITFEALKRQLEKHDGLLENLTISIDRWLVPPKPEEPKTFLPKQLRPYQLTKPYLKNNYVKIAFISTFIIINLALFVSRVYQYRHANGYVILARACGQCLNFDCMFILVLMLRQCITFLRTHGFSFVLPLDNHIYLHKMTGALVGILSLIHTLMHLLNFGTIVIKDEHLNSANYTMSEWLLTSRPRLFGLVAGGANPTGVALIVILAVMSVCSMPFVRRGGCFEVFYWSHLLYVPFWILTIFHAPNFWKWFVVPGLIYAVERIRRLAWVEAQRGKTYISSGLLLPSKVTHLVIKRPPNFDFRPGDYVFVNVPVIAKYEWHPFTISSAPEQEEYMWLHIRAVGEWTNSLYYYFEKEQQKLHRGDVLPVENTRKTPCKVVKTIPNLLEKKFSTDSLDDPRGLINPVFLPDHEKTSSSNPTISSPSTFSMATESNNARAGPMREKKLHQLVLTSKMPLEKSFSMPDMQTKTKKRQRMIVLRDYMRSESEKSFDECSMRRARLKSLGLAYLSPQNKSLAQSFRYMRTKPTIIAFKTPSLENCEYEIPSSATKSTMNEDDEKSMAGCLPAAAEEGKVGKLYGEKREISCFSGVKCEISVHTNGINYPVGKPLEIYLDGPYGAPSSHIFQAQHAVLIATGIGVTPFASLLQSIMHRYWKARHTCPKCSFAWSSEIPATVMKLRKVDFFWINRDQRSFEWFVNLLSQLEIEQAELGVTMERFLEMHMYITSALQKSDMKAVGLQLALDLLHEREKRDLITGLKTRTNAGRPNWDKVFKQLQDRKKGKITVFYCGPPQLARILRYKCDQFGFNFRKETF</sequence>
<evidence type="ECO:0000256" key="5">
    <source>
        <dbReference type="ARBA" id="ARBA00022837"/>
    </source>
</evidence>
<dbReference type="AlphaFoldDB" id="A0AAJ6YPI1"/>
<dbReference type="SFLD" id="SFLDS00052">
    <property type="entry name" value="Ferric_Reductase_Domain"/>
    <property type="match status" value="1"/>
</dbReference>
<dbReference type="SMART" id="SM00054">
    <property type="entry name" value="EFh"/>
    <property type="match status" value="5"/>
</dbReference>
<evidence type="ECO:0000256" key="9">
    <source>
        <dbReference type="ARBA" id="ARBA00023136"/>
    </source>
</evidence>
<keyword evidence="7 11" id="KW-1133">Transmembrane helix</keyword>
<evidence type="ECO:0000256" key="3">
    <source>
        <dbReference type="ARBA" id="ARBA00022692"/>
    </source>
</evidence>
<comment type="subcellular location">
    <subcellularLocation>
        <location evidence="1">Membrane</location>
        <topology evidence="1">Multi-pass membrane protein</topology>
    </subcellularLocation>
</comment>
<dbReference type="PANTHER" id="PTHR11972:SF58">
    <property type="entry name" value="NADPH OXIDASE 5"/>
    <property type="match status" value="1"/>
</dbReference>
<dbReference type="RefSeq" id="XP_011501843.1">
    <property type="nucleotide sequence ID" value="XM_011503541.1"/>
</dbReference>
<keyword evidence="6" id="KW-0521">NADP</keyword>
<dbReference type="GO" id="GO:0005509">
    <property type="term" value="F:calcium ion binding"/>
    <property type="evidence" value="ECO:0007669"/>
    <property type="project" value="InterPro"/>
</dbReference>
<dbReference type="PROSITE" id="PS51384">
    <property type="entry name" value="FAD_FR"/>
    <property type="match status" value="1"/>
</dbReference>
<dbReference type="SUPFAM" id="SSF63380">
    <property type="entry name" value="Riboflavin synthase domain-like"/>
    <property type="match status" value="1"/>
</dbReference>
<name>A0AAJ6YPI1_9HYME</name>
<dbReference type="GeneID" id="105365398"/>
<dbReference type="InterPro" id="IPR017927">
    <property type="entry name" value="FAD-bd_FR_type"/>
</dbReference>
<feature type="transmembrane region" description="Helical" evidence="11">
    <location>
        <begin position="487"/>
        <end position="513"/>
    </location>
</feature>
<dbReference type="Gene3D" id="1.10.238.10">
    <property type="entry name" value="EF-hand"/>
    <property type="match status" value="2"/>
</dbReference>
<evidence type="ECO:0000256" key="10">
    <source>
        <dbReference type="SAM" id="MobiDB-lite"/>
    </source>
</evidence>
<dbReference type="InterPro" id="IPR017938">
    <property type="entry name" value="Riboflavin_synthase-like_b-brl"/>
</dbReference>
<gene>
    <name evidence="15" type="primary">LOC105365398</name>
</gene>
<evidence type="ECO:0000256" key="6">
    <source>
        <dbReference type="ARBA" id="ARBA00022857"/>
    </source>
</evidence>
<dbReference type="InterPro" id="IPR013130">
    <property type="entry name" value="Fe3_Rdtase_TM_dom"/>
</dbReference>
<feature type="region of interest" description="Disordered" evidence="10">
    <location>
        <begin position="705"/>
        <end position="738"/>
    </location>
</feature>
<keyword evidence="4" id="KW-0274">FAD</keyword>
<feature type="transmembrane region" description="Helical" evidence="11">
    <location>
        <begin position="525"/>
        <end position="544"/>
    </location>
</feature>
<keyword evidence="9 11" id="KW-0472">Membrane</keyword>
<dbReference type="PANTHER" id="PTHR11972">
    <property type="entry name" value="NADPH OXIDASE"/>
    <property type="match status" value="1"/>
</dbReference>
<dbReference type="SUPFAM" id="SSF47473">
    <property type="entry name" value="EF-hand"/>
    <property type="match status" value="2"/>
</dbReference>
<organism evidence="14 15">
    <name type="scientific">Ceratosolen solmsi marchali</name>
    <dbReference type="NCBI Taxonomy" id="326594"/>
    <lineage>
        <taxon>Eukaryota</taxon>
        <taxon>Metazoa</taxon>
        <taxon>Ecdysozoa</taxon>
        <taxon>Arthropoda</taxon>
        <taxon>Hexapoda</taxon>
        <taxon>Insecta</taxon>
        <taxon>Pterygota</taxon>
        <taxon>Neoptera</taxon>
        <taxon>Endopterygota</taxon>
        <taxon>Hymenoptera</taxon>
        <taxon>Apocrita</taxon>
        <taxon>Proctotrupomorpha</taxon>
        <taxon>Chalcidoidea</taxon>
        <taxon>Agaonidae</taxon>
        <taxon>Agaoninae</taxon>
        <taxon>Ceratosolen</taxon>
    </lineage>
</organism>
<evidence type="ECO:0000313" key="14">
    <source>
        <dbReference type="Proteomes" id="UP000695007"/>
    </source>
</evidence>
<reference evidence="15" key="1">
    <citation type="submission" date="2025-08" db="UniProtKB">
        <authorList>
            <consortium name="RefSeq"/>
        </authorList>
    </citation>
    <scope>IDENTIFICATION</scope>
</reference>
<dbReference type="KEGG" id="csol:105365398"/>
<evidence type="ECO:0000256" key="4">
    <source>
        <dbReference type="ARBA" id="ARBA00022827"/>
    </source>
</evidence>
<dbReference type="InterPro" id="IPR011992">
    <property type="entry name" value="EF-hand-dom_pair"/>
</dbReference>
<dbReference type="InterPro" id="IPR002048">
    <property type="entry name" value="EF_hand_dom"/>
</dbReference>
<dbReference type="GO" id="GO:0016175">
    <property type="term" value="F:superoxide-generating NAD(P)H oxidase activity"/>
    <property type="evidence" value="ECO:0007669"/>
    <property type="project" value="TreeGrafter"/>
</dbReference>
<dbReference type="SUPFAM" id="SSF52343">
    <property type="entry name" value="Ferredoxin reductase-like, C-terminal NADP-linked domain"/>
    <property type="match status" value="1"/>
</dbReference>
<dbReference type="Gene3D" id="3.40.50.80">
    <property type="entry name" value="Nucleotide-binding domain of ferredoxin-NADP reductase (FNR) module"/>
    <property type="match status" value="1"/>
</dbReference>
<dbReference type="InterPro" id="IPR013112">
    <property type="entry name" value="FAD-bd_8"/>
</dbReference>
<feature type="domain" description="EF-hand" evidence="12">
    <location>
        <begin position="202"/>
        <end position="237"/>
    </location>
</feature>
<keyword evidence="8" id="KW-0560">Oxidoreductase</keyword>
<keyword evidence="2" id="KW-0285">Flavoprotein</keyword>
<evidence type="ECO:0000313" key="15">
    <source>
        <dbReference type="RefSeq" id="XP_011501843.1"/>
    </source>
</evidence>
<feature type="domain" description="EF-hand" evidence="12">
    <location>
        <begin position="238"/>
        <end position="273"/>
    </location>
</feature>
<evidence type="ECO:0000256" key="8">
    <source>
        <dbReference type="ARBA" id="ARBA00023002"/>
    </source>
</evidence>
<dbReference type="GO" id="GO:0042554">
    <property type="term" value="P:superoxide anion generation"/>
    <property type="evidence" value="ECO:0007669"/>
    <property type="project" value="TreeGrafter"/>
</dbReference>
<dbReference type="PRINTS" id="PR00450">
    <property type="entry name" value="RECOVERIN"/>
</dbReference>
<dbReference type="SFLD" id="SFLDG01169">
    <property type="entry name" value="NADPH_oxidase_subgroup_(NOX)"/>
    <property type="match status" value="1"/>
</dbReference>
<feature type="transmembrane region" description="Helical" evidence="11">
    <location>
        <begin position="442"/>
        <end position="464"/>
    </location>
</feature>
<dbReference type="PROSITE" id="PS00018">
    <property type="entry name" value="EF_HAND_1"/>
    <property type="match status" value="2"/>
</dbReference>
<dbReference type="InterPro" id="IPR039261">
    <property type="entry name" value="FNR_nucleotide-bd"/>
</dbReference>
<dbReference type="GO" id="GO:0006952">
    <property type="term" value="P:defense response"/>
    <property type="evidence" value="ECO:0007669"/>
    <property type="project" value="TreeGrafter"/>
</dbReference>
<dbReference type="Gene3D" id="2.40.30.10">
    <property type="entry name" value="Translation factors"/>
    <property type="match status" value="1"/>
</dbReference>
<dbReference type="Pfam" id="PF13499">
    <property type="entry name" value="EF-hand_7"/>
    <property type="match status" value="1"/>
</dbReference>
<keyword evidence="5" id="KW-0106">Calcium</keyword>
<evidence type="ECO:0000256" key="7">
    <source>
        <dbReference type="ARBA" id="ARBA00022989"/>
    </source>
</evidence>
<accession>A0AAJ6YPI1</accession>
<evidence type="ECO:0000256" key="11">
    <source>
        <dbReference type="SAM" id="Phobius"/>
    </source>
</evidence>
<dbReference type="Pfam" id="PF08022">
    <property type="entry name" value="FAD_binding_8"/>
    <property type="match status" value="1"/>
</dbReference>
<dbReference type="InterPro" id="IPR018247">
    <property type="entry name" value="EF_Hand_1_Ca_BS"/>
</dbReference>
<dbReference type="CDD" id="cd06186">
    <property type="entry name" value="NOX_Duox_like_FAD_NADP"/>
    <property type="match status" value="2"/>
</dbReference>
<keyword evidence="14" id="KW-1185">Reference proteome</keyword>
<evidence type="ECO:0000256" key="2">
    <source>
        <dbReference type="ARBA" id="ARBA00022630"/>
    </source>
</evidence>
<dbReference type="Proteomes" id="UP000695007">
    <property type="component" value="Unplaced"/>
</dbReference>
<feature type="transmembrane region" description="Helical" evidence="11">
    <location>
        <begin position="389"/>
        <end position="412"/>
    </location>
</feature>
<proteinExistence type="predicted"/>
<dbReference type="FunFam" id="3.40.50.80:FF:000012">
    <property type="entry name" value="NADPH oxidase, isoform B"/>
    <property type="match status" value="1"/>
</dbReference>